<gene>
    <name evidence="1" type="ORF">FF38_03486</name>
</gene>
<dbReference type="Proteomes" id="UP000037069">
    <property type="component" value="Unassembled WGS sequence"/>
</dbReference>
<keyword evidence="2" id="KW-1185">Reference proteome</keyword>
<dbReference type="EMBL" id="JRES01001592">
    <property type="protein sequence ID" value="KNC21634.1"/>
    <property type="molecule type" value="Genomic_DNA"/>
</dbReference>
<comment type="caution">
    <text evidence="1">The sequence shown here is derived from an EMBL/GenBank/DDBJ whole genome shotgun (WGS) entry which is preliminary data.</text>
</comment>
<evidence type="ECO:0000313" key="2">
    <source>
        <dbReference type="Proteomes" id="UP000037069"/>
    </source>
</evidence>
<organism evidence="1 2">
    <name type="scientific">Lucilia cuprina</name>
    <name type="common">Green bottle fly</name>
    <name type="synonym">Australian sheep blowfly</name>
    <dbReference type="NCBI Taxonomy" id="7375"/>
    <lineage>
        <taxon>Eukaryota</taxon>
        <taxon>Metazoa</taxon>
        <taxon>Ecdysozoa</taxon>
        <taxon>Arthropoda</taxon>
        <taxon>Hexapoda</taxon>
        <taxon>Insecta</taxon>
        <taxon>Pterygota</taxon>
        <taxon>Neoptera</taxon>
        <taxon>Endopterygota</taxon>
        <taxon>Diptera</taxon>
        <taxon>Brachycera</taxon>
        <taxon>Muscomorpha</taxon>
        <taxon>Oestroidea</taxon>
        <taxon>Calliphoridae</taxon>
        <taxon>Luciliinae</taxon>
        <taxon>Lucilia</taxon>
    </lineage>
</organism>
<proteinExistence type="predicted"/>
<protein>
    <submittedName>
        <fullName evidence="1">Uncharacterized protein</fullName>
    </submittedName>
</protein>
<reference evidence="1 2" key="1">
    <citation type="journal article" date="2015" name="Nat. Commun.">
        <title>Lucilia cuprina genome unlocks parasitic fly biology to underpin future interventions.</title>
        <authorList>
            <person name="Anstead C.A."/>
            <person name="Korhonen P.K."/>
            <person name="Young N.D."/>
            <person name="Hall R.S."/>
            <person name="Jex A.R."/>
            <person name="Murali S.C."/>
            <person name="Hughes D.S."/>
            <person name="Lee S.F."/>
            <person name="Perry T."/>
            <person name="Stroehlein A.J."/>
            <person name="Ansell B.R."/>
            <person name="Breugelmans B."/>
            <person name="Hofmann A."/>
            <person name="Qu J."/>
            <person name="Dugan S."/>
            <person name="Lee S.L."/>
            <person name="Chao H."/>
            <person name="Dinh H."/>
            <person name="Han Y."/>
            <person name="Doddapaneni H.V."/>
            <person name="Worley K.C."/>
            <person name="Muzny D.M."/>
            <person name="Ioannidis P."/>
            <person name="Waterhouse R.M."/>
            <person name="Zdobnov E.M."/>
            <person name="James P.J."/>
            <person name="Bagnall N.H."/>
            <person name="Kotze A.C."/>
            <person name="Gibbs R.A."/>
            <person name="Richards S."/>
            <person name="Batterham P."/>
            <person name="Gasser R.B."/>
        </authorList>
    </citation>
    <scope>NUCLEOTIDE SEQUENCE [LARGE SCALE GENOMIC DNA]</scope>
    <source>
        <strain evidence="1 2">LS</strain>
        <tissue evidence="1">Full body</tissue>
    </source>
</reference>
<dbReference type="AlphaFoldDB" id="A0A0L0BQW4"/>
<sequence length="150" mass="17062">MSNEICPQWYTLMIKVQHFQVWSKWPKTSNQVKELESVEGVANKFGLGGSYKNTNKQKEANIKNILEEILVTDDDSNEIQKEFGLPPQVSSADILAEEIGIQKNMQEVTKEQQQTSKKNLSFHRPALRCEERGVTRSKAAKFGNGKVMAY</sequence>
<evidence type="ECO:0000313" key="1">
    <source>
        <dbReference type="EMBL" id="KNC21634.1"/>
    </source>
</evidence>
<accession>A0A0L0BQW4</accession>
<name>A0A0L0BQW4_LUCCU</name>
<dbReference type="OrthoDB" id="8045382at2759"/>